<reference evidence="1 2" key="1">
    <citation type="submission" date="2020-08" db="EMBL/GenBank/DDBJ databases">
        <title>Genomic Encyclopedia of Type Strains, Phase IV (KMG-IV): sequencing the most valuable type-strain genomes for metagenomic binning, comparative biology and taxonomic classification.</title>
        <authorList>
            <person name="Goeker M."/>
        </authorList>
    </citation>
    <scope>NUCLEOTIDE SEQUENCE [LARGE SCALE GENOMIC DNA]</scope>
    <source>
        <strain evidence="1 2">DSM 22548</strain>
    </source>
</reference>
<protein>
    <submittedName>
        <fullName evidence="1">CRISPR-associated protein Csd1</fullName>
    </submittedName>
</protein>
<dbReference type="NCBIfam" id="TIGR01863">
    <property type="entry name" value="cas_Csd1"/>
    <property type="match status" value="1"/>
</dbReference>
<dbReference type="InterPro" id="IPR010144">
    <property type="entry name" value="CRISPR-assoc_prot_Csd1-typ"/>
</dbReference>
<comment type="caution">
    <text evidence="1">The sequence shown here is derived from an EMBL/GenBank/DDBJ whole genome shotgun (WGS) entry which is preliminary data.</text>
</comment>
<dbReference type="EMBL" id="JACICA010000005">
    <property type="protein sequence ID" value="MBB3702729.1"/>
    <property type="molecule type" value="Genomic_DNA"/>
</dbReference>
<evidence type="ECO:0000313" key="2">
    <source>
        <dbReference type="Proteomes" id="UP000541425"/>
    </source>
</evidence>
<dbReference type="Pfam" id="PF09709">
    <property type="entry name" value="Cas_Csd1"/>
    <property type="match status" value="1"/>
</dbReference>
<accession>A0A7W5YDY7</accession>
<organism evidence="1 2">
    <name type="scientific">Alloprevotella rava</name>
    <dbReference type="NCBI Taxonomy" id="671218"/>
    <lineage>
        <taxon>Bacteria</taxon>
        <taxon>Pseudomonadati</taxon>
        <taxon>Bacteroidota</taxon>
        <taxon>Bacteroidia</taxon>
        <taxon>Bacteroidales</taxon>
        <taxon>Prevotellaceae</taxon>
        <taxon>Alloprevotella</taxon>
    </lineage>
</organism>
<evidence type="ECO:0000313" key="1">
    <source>
        <dbReference type="EMBL" id="MBB3702729.1"/>
    </source>
</evidence>
<dbReference type="AlphaFoldDB" id="A0A7W5YDY7"/>
<dbReference type="CDD" id="cd09757">
    <property type="entry name" value="Cas8c_I-C"/>
    <property type="match status" value="1"/>
</dbReference>
<proteinExistence type="predicted"/>
<dbReference type="Proteomes" id="UP000541425">
    <property type="component" value="Unassembled WGS sequence"/>
</dbReference>
<gene>
    <name evidence="1" type="ORF">FHS60_001198</name>
</gene>
<sequence>MILKALYDYYQRKSEELPPFGTIFQQIHFILVIDKDGNFLRFEDRRLNKNEASQFLVKRTGQRTSGIVAKHFYDNISYVLGSSIKKEKKNSENNKAFRSLVEEVYKKLPENVAVKAVWNFYKRIDNNLKNIQRDPLWVDIIQNTQLENFIFSFLLEGDTKIIASQSSIIQCDIGNIATDDKEQVCLITGKRCFPVITTSLSPLAGGTAKLVSFQKDSGYDSYGKEQGANAPISVEAEFAYSTALNHLLAKDSKNKFSIGEQTYIFWGSSSSNGCKETEESFFTMSNLNNIEEDPNTRILQVHKVFTGIYSGSIQTDLDDRFYIAGLAPGKARIAVVYWAGLPLKDFAHTILRHFEDMEIVDARKEKKPYLTLKSILATVTLGGKLKDVTKNLPNAVIKSIFQGLPYPDTLYHSCLRRIRAQQSEHDYQKTHVESDSCLRRIRKKQAVSITQAAILKAYLNRKYTNQKPIQIMLDKENTNQGYLCGRLFAVIDKLQNDANHIHSIRERYMNAASSTPATVFATILNLSAIHANNLNNEGIRIFYDKLKQEIISKIDADGFPVHLDLQDQGRFFVGYYQQMQSFFLTETKQTEE</sequence>
<dbReference type="RefSeq" id="WP_183696180.1">
    <property type="nucleotide sequence ID" value="NZ_JACICA010000005.1"/>
</dbReference>
<name>A0A7W5YDY7_9BACT</name>